<dbReference type="InterPro" id="IPR039426">
    <property type="entry name" value="TonB-dep_rcpt-like"/>
</dbReference>
<dbReference type="Pfam" id="PF07715">
    <property type="entry name" value="Plug"/>
    <property type="match status" value="1"/>
</dbReference>
<feature type="domain" description="TonB-dependent receptor-like beta-barrel" evidence="14">
    <location>
        <begin position="275"/>
        <end position="713"/>
    </location>
</feature>
<dbReference type="PANTHER" id="PTHR32552">
    <property type="entry name" value="FERRICHROME IRON RECEPTOR-RELATED"/>
    <property type="match status" value="1"/>
</dbReference>
<feature type="chain" id="PRO_5013376349" description="TonB-dependent receptor" evidence="13">
    <location>
        <begin position="32"/>
        <end position="749"/>
    </location>
</feature>
<accession>A0A2A2AET8</accession>
<dbReference type="AlphaFoldDB" id="A0A2A2AET8"/>
<name>A0A2A2AET8_9BURK</name>
<evidence type="ECO:0000256" key="4">
    <source>
        <dbReference type="ARBA" id="ARBA00022496"/>
    </source>
</evidence>
<evidence type="ECO:0000259" key="14">
    <source>
        <dbReference type="Pfam" id="PF00593"/>
    </source>
</evidence>
<evidence type="ECO:0000256" key="5">
    <source>
        <dbReference type="ARBA" id="ARBA00022692"/>
    </source>
</evidence>
<evidence type="ECO:0000256" key="13">
    <source>
        <dbReference type="SAM" id="SignalP"/>
    </source>
</evidence>
<dbReference type="InterPro" id="IPR000531">
    <property type="entry name" value="Beta-barrel_TonB"/>
</dbReference>
<evidence type="ECO:0000256" key="9">
    <source>
        <dbReference type="ARBA" id="ARBA00023136"/>
    </source>
</evidence>
<organism evidence="16 17">
    <name type="scientific">Vandammella animalimorsus</name>
    <dbReference type="NCBI Taxonomy" id="2029117"/>
    <lineage>
        <taxon>Bacteria</taxon>
        <taxon>Pseudomonadati</taxon>
        <taxon>Pseudomonadota</taxon>
        <taxon>Betaproteobacteria</taxon>
        <taxon>Burkholderiales</taxon>
        <taxon>Comamonadaceae</taxon>
        <taxon>Vandammella</taxon>
    </lineage>
</organism>
<keyword evidence="9 11" id="KW-0472">Membrane</keyword>
<evidence type="ECO:0000256" key="2">
    <source>
        <dbReference type="ARBA" id="ARBA00022448"/>
    </source>
</evidence>
<sequence>MKEFLQMPARRFAPCPLAVCLAFSFALPASAQQPAAPEEKETPSLPPVTVTARGVQEQAQDAPLSLALIDGLSAERRAFVSVEDSLHSVPGVEIHSGGSGNTYLWIRGTGSLSHTSLDDTSVGIRIDGASQGLVGLDRNLYDLRQIEVAKGPQGTLHGHQADAGAVHIQTNDPAPLFDAQAGAGVGSDRLRRTEAMLNAPLGERLFLRLSGMAQWQDDYIHNRRSGQPLNTLINQGLRAKLLWQRDARTDVMLTAYRDRRLNDVPLVIFPPHGGRPVFDAGSMPQTSLRQTSGVHLDIRRRWAGAQLHALTAWSQHRGRVQRSYVPLDNLPYLFERLRVPAPMQPMLGAFYDNPANNLQRIDDDIRMLEQDVRLSSLPGSAVQWVAGAYLQRRNRGFGYDARRGLLPLPAPMPPLNADVYNADLQRDYRIRTQALYGELTYPLTPRLKTISGLRLSHERMDYRAHWQPNPASPLAAGGDKVQQRRLRETTVTGRLGLALRLTAQWHAYALYSRGHKPGGFGDYATNIAYGQPDNPYRAGRIDALELGLKGGAADGRWGMSAALFRNAVRDDKISVALYPSFITEPFNVDTRSQGLELSGFARLGARWRANAAASFIDAEVTAVPAVRQNQTRTGNRVPQVPRASAALGLEYRQPLALPALGQGQFFARADLRHVGRRAAGPDNRLMLGGHTLADAAIGWSGRHLEWTLWGKNLGNRHWMRYAMMPEGYTEPLGRPAPGRALGLNVRYSF</sequence>
<evidence type="ECO:0008006" key="18">
    <source>
        <dbReference type="Google" id="ProtNLM"/>
    </source>
</evidence>
<comment type="subcellular location">
    <subcellularLocation>
        <location evidence="1 11">Cell outer membrane</location>
        <topology evidence="1 11">Multi-pass membrane protein</topology>
    </subcellularLocation>
</comment>
<keyword evidence="7" id="KW-0406">Ion transport</keyword>
<keyword evidence="4" id="KW-0410">Iron transport</keyword>
<keyword evidence="5 11" id="KW-0812">Transmembrane</keyword>
<keyword evidence="8 12" id="KW-0798">TonB box</keyword>
<keyword evidence="6" id="KW-0408">Iron</keyword>
<evidence type="ECO:0000256" key="3">
    <source>
        <dbReference type="ARBA" id="ARBA00022452"/>
    </source>
</evidence>
<dbReference type="PROSITE" id="PS52016">
    <property type="entry name" value="TONB_DEPENDENT_REC_3"/>
    <property type="match status" value="1"/>
</dbReference>
<dbReference type="GO" id="GO:0009279">
    <property type="term" value="C:cell outer membrane"/>
    <property type="evidence" value="ECO:0007669"/>
    <property type="project" value="UniProtKB-SubCell"/>
</dbReference>
<reference evidence="16 17" key="1">
    <citation type="submission" date="2017-08" db="EMBL/GenBank/DDBJ databases">
        <title>WGS of Clinical strains of the CDC Group NO-1 linked to zoonotic infections in humans.</title>
        <authorList>
            <person name="Bernier A.-M."/>
            <person name="Bernard K."/>
        </authorList>
    </citation>
    <scope>NUCLEOTIDE SEQUENCE [LARGE SCALE GENOMIC DNA]</scope>
    <source>
        <strain evidence="16 17">NML00-0135</strain>
    </source>
</reference>
<evidence type="ECO:0000313" key="16">
    <source>
        <dbReference type="EMBL" id="PAT37060.1"/>
    </source>
</evidence>
<evidence type="ECO:0000256" key="12">
    <source>
        <dbReference type="RuleBase" id="RU003357"/>
    </source>
</evidence>
<evidence type="ECO:0000256" key="6">
    <source>
        <dbReference type="ARBA" id="ARBA00023004"/>
    </source>
</evidence>
<dbReference type="Pfam" id="PF00593">
    <property type="entry name" value="TonB_dep_Rec_b-barrel"/>
    <property type="match status" value="1"/>
</dbReference>
<feature type="domain" description="TonB-dependent receptor plug" evidence="15">
    <location>
        <begin position="60"/>
        <end position="164"/>
    </location>
</feature>
<comment type="similarity">
    <text evidence="11 12">Belongs to the TonB-dependent receptor family.</text>
</comment>
<dbReference type="SUPFAM" id="SSF56935">
    <property type="entry name" value="Porins"/>
    <property type="match status" value="1"/>
</dbReference>
<evidence type="ECO:0000313" key="17">
    <source>
        <dbReference type="Proteomes" id="UP000218054"/>
    </source>
</evidence>
<dbReference type="EMBL" id="NSJB01000004">
    <property type="protein sequence ID" value="PAT37060.1"/>
    <property type="molecule type" value="Genomic_DNA"/>
</dbReference>
<feature type="signal peptide" evidence="13">
    <location>
        <begin position="1"/>
        <end position="31"/>
    </location>
</feature>
<dbReference type="PANTHER" id="PTHR32552:SF81">
    <property type="entry name" value="TONB-DEPENDENT OUTER MEMBRANE RECEPTOR"/>
    <property type="match status" value="1"/>
</dbReference>
<keyword evidence="17" id="KW-1185">Reference proteome</keyword>
<evidence type="ECO:0000259" key="15">
    <source>
        <dbReference type="Pfam" id="PF07715"/>
    </source>
</evidence>
<evidence type="ECO:0000256" key="8">
    <source>
        <dbReference type="ARBA" id="ARBA00023077"/>
    </source>
</evidence>
<keyword evidence="13" id="KW-0732">Signal</keyword>
<comment type="caution">
    <text evidence="16">The sequence shown here is derived from an EMBL/GenBank/DDBJ whole genome shotgun (WGS) entry which is preliminary data.</text>
</comment>
<gene>
    <name evidence="16" type="ORF">CK625_07820</name>
</gene>
<evidence type="ECO:0000256" key="1">
    <source>
        <dbReference type="ARBA" id="ARBA00004571"/>
    </source>
</evidence>
<evidence type="ECO:0000256" key="7">
    <source>
        <dbReference type="ARBA" id="ARBA00023065"/>
    </source>
</evidence>
<dbReference type="GO" id="GO:0006826">
    <property type="term" value="P:iron ion transport"/>
    <property type="evidence" value="ECO:0007669"/>
    <property type="project" value="UniProtKB-KW"/>
</dbReference>
<dbReference type="InterPro" id="IPR012910">
    <property type="entry name" value="Plug_dom"/>
</dbReference>
<dbReference type="InterPro" id="IPR036942">
    <property type="entry name" value="Beta-barrel_TonB_sf"/>
</dbReference>
<protein>
    <recommendedName>
        <fullName evidence="18">TonB-dependent receptor</fullName>
    </recommendedName>
</protein>
<proteinExistence type="inferred from homology"/>
<keyword evidence="3 11" id="KW-1134">Transmembrane beta strand</keyword>
<keyword evidence="2 11" id="KW-0813">Transport</keyword>
<keyword evidence="10 11" id="KW-0998">Cell outer membrane</keyword>
<evidence type="ECO:0000256" key="10">
    <source>
        <dbReference type="ARBA" id="ARBA00023237"/>
    </source>
</evidence>
<evidence type="ECO:0000256" key="11">
    <source>
        <dbReference type="PROSITE-ProRule" id="PRU01360"/>
    </source>
</evidence>
<dbReference type="Proteomes" id="UP000218054">
    <property type="component" value="Unassembled WGS sequence"/>
</dbReference>
<dbReference type="Gene3D" id="2.40.170.20">
    <property type="entry name" value="TonB-dependent receptor, beta-barrel domain"/>
    <property type="match status" value="1"/>
</dbReference>